<dbReference type="EMBL" id="PYDT01000008">
    <property type="protein sequence ID" value="THU52095.1"/>
    <property type="molecule type" value="Genomic_DNA"/>
</dbReference>
<protein>
    <submittedName>
        <fullName evidence="1">Uncharacterized protein</fullName>
    </submittedName>
</protein>
<accession>A0A4S8ITR4</accession>
<organism evidence="1 2">
    <name type="scientific">Musa balbisiana</name>
    <name type="common">Banana</name>
    <dbReference type="NCBI Taxonomy" id="52838"/>
    <lineage>
        <taxon>Eukaryota</taxon>
        <taxon>Viridiplantae</taxon>
        <taxon>Streptophyta</taxon>
        <taxon>Embryophyta</taxon>
        <taxon>Tracheophyta</taxon>
        <taxon>Spermatophyta</taxon>
        <taxon>Magnoliopsida</taxon>
        <taxon>Liliopsida</taxon>
        <taxon>Zingiberales</taxon>
        <taxon>Musaceae</taxon>
        <taxon>Musa</taxon>
    </lineage>
</organism>
<comment type="caution">
    <text evidence="1">The sequence shown here is derived from an EMBL/GenBank/DDBJ whole genome shotgun (WGS) entry which is preliminary data.</text>
</comment>
<keyword evidence="2" id="KW-1185">Reference proteome</keyword>
<gene>
    <name evidence="1" type="ORF">C4D60_Mb10t00390</name>
</gene>
<dbReference type="Proteomes" id="UP000317650">
    <property type="component" value="Chromosome 10"/>
</dbReference>
<reference evidence="1 2" key="1">
    <citation type="journal article" date="2019" name="Nat. Plants">
        <title>Genome sequencing of Musa balbisiana reveals subgenome evolution and function divergence in polyploid bananas.</title>
        <authorList>
            <person name="Yao X."/>
        </authorList>
    </citation>
    <scope>NUCLEOTIDE SEQUENCE [LARGE SCALE GENOMIC DNA]</scope>
    <source>
        <strain evidence="2">cv. DH-PKW</strain>
        <tissue evidence="1">Leaves</tissue>
    </source>
</reference>
<evidence type="ECO:0000313" key="2">
    <source>
        <dbReference type="Proteomes" id="UP000317650"/>
    </source>
</evidence>
<evidence type="ECO:0000313" key="1">
    <source>
        <dbReference type="EMBL" id="THU52095.1"/>
    </source>
</evidence>
<proteinExistence type="predicted"/>
<sequence length="62" mass="6906">MGSCNGYCMVEDAYLFQSSLTTTATTTGYNSQHRIDDEDCSIIFYPTDIKATLKALNITKQD</sequence>
<dbReference type="AlphaFoldDB" id="A0A4S8ITR4"/>
<name>A0A4S8ITR4_MUSBA</name>